<comment type="caution">
    <text evidence="2">The sequence shown here is derived from an EMBL/GenBank/DDBJ whole genome shotgun (WGS) entry which is preliminary data.</text>
</comment>
<protein>
    <submittedName>
        <fullName evidence="2">Uncharacterized protein</fullName>
    </submittedName>
</protein>
<sequence>MEAFRNLHRSALLSYPDLECLLRDLDDVELTAEHAMRSLHRADIILRAVRGGKKELRSIVIQQFHEVIRRDAEMAQLLPHPPVHSSQIGSWLQDIAAQIPIFVSIAELQRVLKIPAPPTEMSSPFQRECKRVRVWEATLRDSWEILDDIPEAVLLLPDPRDDILSKRDWERALYVGRACLRVLADGDRREGHNLALRECRDVLSRFTALRHLLPDPAEDIISDSEWAKMYTRIELERVIDSEIDEGNLRLGDSQAAEAPSDGAERASQPPPSKRLRGFRAYSDIHEQRAAAADAAPAPAPPVAPGAAEKLIDHIHNHVTWRDTQLPHGLDQEARVLLSMAKYLLDATMANYVMSAKHKLGLAMLIESKLWRAHHKQVFHYENGAWIMVTGLEVEAWDALLALEGLFIQLATNLEADGQVVGCSWTEAGPLVMNIVNALVRQDNQVSSSLTKVAKEQSDHLRQKTSNKVWQAKWTRRIADMVAAFRKQLDSKAHAVTLTKLFLVEWETPMPRAQGVCFEDVYLDGSWAIAQKCPENDCYLKLDYCYHYENCVDQYPDVNPDEFRTKLRRFLMSTYHENAHGFQIKLCFLHAALRRACTSKMLFLLGSGGDGKGMEAVLDRALFGESGSSTLDCGVFLDRGEFRKSGEMAWNKSNIRIQEMDHHARFIADLWKRFVVDEEVDCRVNYGFTSKRRFGISMKIQELNYENIPVIEECGDRRKCCEQLKRRVACVRLGKGVFTSDETRVDPAKGIFKLIPQDELTAFLSHPVTAAIYFREWCLPFFLENSLLDSLGMINDLGSVSPDLENDTIWLATCLSGNKTLPPGVTDEKIKESNELVELVHAATPMKRIIKEYLIMKVESLPGCASSTKGKRTKLTNFIDALDHTDAKLFKQMDAACFAKLQVDWTSMQTCMGEEGGSAVFGTWKDWSCPFDLAHAQEKWDAKAFIADQACMEAHKASGAGVIASVSSTVVTLDEVADVQAMKQYMQLNVDRRPEMLRQYVERHENYGRQDGSKSTISVEYYQQKHYGRYMGRGPSGQKLTKEARKIAFGAICAEVDAACCHPRLLARRLKKLDLWDPTKYAMLDLFVNNFAAWRRCLAKYMDGSITDAKTELIRIFYGGRPSIHAPFLLKLCQEVQTAAEALLGHHTASAWKNLYSDRLNPEFSRLSALLSFEEAEMLTTFTRCCSASMNVLIFDGAYVVTSSFAAEVDMIIACDKVSEEIIPMEVQSWAHLVQPKVLPHAALRRGATVDHNSGAPVTQNCLLYAFSCVAPDVDMEALQAKLSSTDQMNAMDLNMALQQLAVSRKYMRLVHVDGSSMVERSNAVWLCHQAVSEGHGHWWAALFADTGGVALIDAWTQRRHLWLAFEDFQTLFEETDNVTCFHLTEQDVENALPETPEYLLRGNGPRPACAPSAIVPTKKQVATAHKSCIECGAGLYAEKQIDARVYTLSGVESVQHVQMRCTQRSCRTYHHYNYRWVDGRKVNICRNSQLDYVFVNSKTGFSRAFLDYHAALQFRGCISNNAIAWAQAETLWLNENEHTRWPREYATAATYYSIIQAAEEMWSEEPPKSFLQKLHALDIEDPLADDFVQSYSEWWHAHHLSNAERRRIREVVMDGHEKISTKCSTTPPARVGRPRKDGRIKQRHNGWFMSIDPSSGLILAVQEMLQPEDTQVMLKVLKGTLEQAPNVDCVIYDRVCRCMSAIQKQKELKGIKSWCVDRFHARGHSDRCPCSPLNVKRLDTRLKGVNTSVAEQTFSWFIGYAATLNTKARETHIFTVLRYVNRHNDLVRSKYTLHLNPFSSHRRVAKAAGIWKKPASHKHTCRRPASSSSRSSPATPCPSLHRRPASSTHKVKKAYLKNSK</sequence>
<evidence type="ECO:0000313" key="2">
    <source>
        <dbReference type="EMBL" id="CAE7618357.1"/>
    </source>
</evidence>
<evidence type="ECO:0000256" key="1">
    <source>
        <dbReference type="SAM" id="MobiDB-lite"/>
    </source>
</evidence>
<organism evidence="2 3">
    <name type="scientific">Symbiodinium pilosum</name>
    <name type="common">Dinoflagellate</name>
    <dbReference type="NCBI Taxonomy" id="2952"/>
    <lineage>
        <taxon>Eukaryota</taxon>
        <taxon>Sar</taxon>
        <taxon>Alveolata</taxon>
        <taxon>Dinophyceae</taxon>
        <taxon>Suessiales</taxon>
        <taxon>Symbiodiniaceae</taxon>
        <taxon>Symbiodinium</taxon>
    </lineage>
</organism>
<gene>
    <name evidence="2" type="ORF">SPIL2461_LOCUS16226</name>
</gene>
<feature type="region of interest" description="Disordered" evidence="1">
    <location>
        <begin position="1812"/>
        <end position="1860"/>
    </location>
</feature>
<accession>A0A812VHQ6</accession>
<dbReference type="Proteomes" id="UP000649617">
    <property type="component" value="Unassembled WGS sequence"/>
</dbReference>
<reference evidence="2" key="1">
    <citation type="submission" date="2021-02" db="EMBL/GenBank/DDBJ databases">
        <authorList>
            <person name="Dougan E. K."/>
            <person name="Rhodes N."/>
            <person name="Thang M."/>
            <person name="Chan C."/>
        </authorList>
    </citation>
    <scope>NUCLEOTIDE SEQUENCE</scope>
</reference>
<evidence type="ECO:0000313" key="3">
    <source>
        <dbReference type="Proteomes" id="UP000649617"/>
    </source>
</evidence>
<name>A0A812VHQ6_SYMPI</name>
<feature type="region of interest" description="Disordered" evidence="1">
    <location>
        <begin position="253"/>
        <end position="275"/>
    </location>
</feature>
<proteinExistence type="predicted"/>
<dbReference type="EMBL" id="CAJNIZ010041890">
    <property type="protein sequence ID" value="CAE7618357.1"/>
    <property type="molecule type" value="Genomic_DNA"/>
</dbReference>
<keyword evidence="3" id="KW-1185">Reference proteome</keyword>
<dbReference type="OrthoDB" id="430038at2759"/>
<feature type="compositionally biased region" description="Low complexity" evidence="1">
    <location>
        <begin position="1823"/>
        <end position="1839"/>
    </location>
</feature>
<feature type="compositionally biased region" description="Basic residues" evidence="1">
    <location>
        <begin position="1840"/>
        <end position="1860"/>
    </location>
</feature>